<evidence type="ECO:0000313" key="1">
    <source>
        <dbReference type="EMBL" id="KAG6419577.1"/>
    </source>
</evidence>
<proteinExistence type="predicted"/>
<dbReference type="EMBL" id="PNBA02000007">
    <property type="protein sequence ID" value="KAG6419577.1"/>
    <property type="molecule type" value="Genomic_DNA"/>
</dbReference>
<evidence type="ECO:0000313" key="2">
    <source>
        <dbReference type="Proteomes" id="UP000298416"/>
    </source>
</evidence>
<protein>
    <submittedName>
        <fullName evidence="1">Uncharacterized protein</fullName>
    </submittedName>
</protein>
<dbReference type="Pfam" id="PF05056">
    <property type="entry name" value="DUF674"/>
    <property type="match status" value="8"/>
</dbReference>
<reference evidence="1" key="1">
    <citation type="submission" date="2018-01" db="EMBL/GenBank/DDBJ databases">
        <authorList>
            <person name="Mao J.F."/>
        </authorList>
    </citation>
    <scope>NUCLEOTIDE SEQUENCE</scope>
    <source>
        <strain evidence="1">Huo1</strain>
        <tissue evidence="1">Leaf</tissue>
    </source>
</reference>
<dbReference type="AlphaFoldDB" id="A0A8X8ZWF1"/>
<dbReference type="InterPro" id="IPR007750">
    <property type="entry name" value="DUF674"/>
</dbReference>
<name>A0A8X8ZWF1_SALSN</name>
<dbReference type="Proteomes" id="UP000298416">
    <property type="component" value="Unassembled WGS sequence"/>
</dbReference>
<gene>
    <name evidence="1" type="ORF">SASPL_121799</name>
</gene>
<comment type="caution">
    <text evidence="1">The sequence shown here is derived from an EMBL/GenBank/DDBJ whole genome shotgun (WGS) entry which is preliminary data.</text>
</comment>
<dbReference type="PANTHER" id="PTHR33103">
    <property type="entry name" value="OS01G0153900 PROTEIN"/>
    <property type="match status" value="1"/>
</dbReference>
<keyword evidence="2" id="KW-1185">Reference proteome</keyword>
<accession>A0A8X8ZWF1</accession>
<dbReference type="PANTHER" id="PTHR33103:SF27">
    <property type="entry name" value="OS04G0594700 PROTEIN"/>
    <property type="match status" value="1"/>
</dbReference>
<organism evidence="1">
    <name type="scientific">Salvia splendens</name>
    <name type="common">Scarlet sage</name>
    <dbReference type="NCBI Taxonomy" id="180675"/>
    <lineage>
        <taxon>Eukaryota</taxon>
        <taxon>Viridiplantae</taxon>
        <taxon>Streptophyta</taxon>
        <taxon>Embryophyta</taxon>
        <taxon>Tracheophyta</taxon>
        <taxon>Spermatophyta</taxon>
        <taxon>Magnoliopsida</taxon>
        <taxon>eudicotyledons</taxon>
        <taxon>Gunneridae</taxon>
        <taxon>Pentapetalae</taxon>
        <taxon>asterids</taxon>
        <taxon>lamiids</taxon>
        <taxon>Lamiales</taxon>
        <taxon>Lamiaceae</taxon>
        <taxon>Nepetoideae</taxon>
        <taxon>Mentheae</taxon>
        <taxon>Salviinae</taxon>
        <taxon>Salvia</taxon>
        <taxon>Salvia subgen. Calosphace</taxon>
        <taxon>core Calosphace</taxon>
    </lineage>
</organism>
<reference evidence="1" key="2">
    <citation type="submission" date="2020-08" db="EMBL/GenBank/DDBJ databases">
        <title>Plant Genome Project.</title>
        <authorList>
            <person name="Zhang R.-G."/>
        </authorList>
    </citation>
    <scope>NUCLEOTIDE SEQUENCE</scope>
    <source>
        <strain evidence="1">Huo1</strain>
        <tissue evidence="1">Leaf</tissue>
    </source>
</reference>
<sequence length="1104" mass="122796">MRSMEGSIMSTLNSLGVAMTEMDGADTWNLKFGYKEMMALLRMMFVSRKPLTALLCGHQCTRAARQANPVVNKIGKRALLMNPKKMNLKVMMQKSTNKLLFAQAHGNFVSFLFGLLSIPLGRVEWYLHSSTGVTAMDNLHWSIMDSLYGYDVMTTEAKDLLFKPPLFDDASCNVMDARFGCCNDYLALSFNRSKSRCHVRGSGMYMVSDNLRVTALSASSGVSVINEMKVALLDVEEVELQVGLEENWKMENYFDIINLKFPQCYKNSMPEAEQVKFHIKLVINREKTKVLFAEAGSDFADVLLSFLLLPLGTIVEVLEKQYGDKTPVVGSLNTLYKGASNLDVVHFHGEIFKKYVINSTHFESELCKLRLKIRGTQPTSSTSSESYEGVFTDGAASFIITDDLCVLPNGTGSIIETLSTLGVAVKDMDGMDIRNVTFGLNEIIALLKESLVSSNPLTALIFPGRKMIVATEGHVLLHHIDQRPSLVIPENMMLKVMLQKSTNKFLFAQADCDFVNFLFVMLIISLGRVEWFLGSSTGLKSLSVFNELKISLSDIKEVEVQVGLEELKTTVIATLPPPCSATILKQRMSKAEEVKLHIKVVINKEKKKVLFAEAGSDFTDVLLSFLLLPLGTTVEVLEKHYGDKAPVVGSLNTLYKGASNLDVVHFHGQYYKNCVIKSTHFESELCKLRLNIRGTQPTSSTSSESYEGVFTNGAASFIITDDLRVLPNVAGSIIETLSILGIAAEDMDDMETRNVTFGMNEIIGLLKESFVSSSLLTALIFPGTHGTQMIVATEEHVLLHQIDQKADVPNIENMKLKVMLQKSTNRLLFAQADYDFINSLFATLVISLGRVEWYMGSDTGLKNIDNLHKSVVDHFHDKHLKYSCTKDSLIKPKSSESTCFNKSEYGFMHLTYVRAWTMYMVSDDLAVAPLGLTSGLSVINELKISLSDIKEVELQVGLEEVLSILKAALTSTTALTDGLIKPYLMKQEREQQLVSKSCWKRSSKMCDGKEGELSLKVMINKEKTKVLFAEVDSHFADILLSFLTLPLGRIIKVLNNHYGDDETVSIGSLSSLYHSLLNLDSSHFWTEGAKQTLLNPKSCIEDDT</sequence>